<sequence>MLSIQRAVPLRGAKAAALCRRRLSSYVQGQSSERGVREYFYFIDHQGQLFLDDARMKNFTSCFKEHKFLAFFFSRLRANNTDRYRDQFPWLSPCGPERNYVRCDDQPIVFTRLHDNPDNPDECWLLYNHCGDKLKVPFQPGGVCMHPSSGRVYHPAGDRHGGVGLIRSQLAIQLATNFVWRGSDSSSNSSSLTSPTHFVWRGVEHEINSDLLKILDTREPRFRGLFVGVDSEDYYLDVESNRPTFLCPNKLRTFSYAQQLAAQLTRSLSPGGLSTCRHLSGGVGLPKSGGGDGVGVDDGGISKEFGKNDHPVIKEGNGGRSNGKLGTFSGLTPDFPCIVGNPSSGPEPTYASVPKNSYRLFEYPDTFCLELNSGRLPGFKLAYETWGSLNPDASNAILLCTGLSASSHARSHPLNPAKGWWESFIGPGCALDTDKFFIICANLLGSCFGSSGPSSVNPETGDPYATTFPVVSVTDLVRSQFLLLDQLGIQRLHAAVALVPGLACCLCAFGSSGPSSVNPETGDPYATTFPVVSVTDLVRSQFLLLDQLGIQRLHAAVGSSLGGMLSLASAVEFPDRVNRLISISSASYSHPTSIAMRYLQRKAIMTDPHWRSGRYYGSDYPKTGMKLAREIATLTYRSGPEWETRFGRRRLNPAAPQAVSLCPTFVIEQYLDYQGEASSVRLDPNSLLYLSKAMDLFDAEDQLDRVICPAMILGVQSDILFPVEQQRQLAQRLRDIGRCRRVTYFELTSLYGHDTFLLDVHNVGTAVKGFLETEHASSAAALGSKNHQQFSAKLSLEPRRPWFDSSGGHIHLGFVCTKFWPRVAG</sequence>
<dbReference type="InterPro" id="IPR028108">
    <property type="entry name" value="DUF4505"/>
</dbReference>
<evidence type="ECO:0000259" key="2">
    <source>
        <dbReference type="Pfam" id="PF00561"/>
    </source>
</evidence>
<dbReference type="PANTHER" id="PTHR32268">
    <property type="entry name" value="HOMOSERINE O-ACETYLTRANSFERASE"/>
    <property type="match status" value="1"/>
</dbReference>
<dbReference type="Pfam" id="PF14956">
    <property type="entry name" value="DUF4505"/>
    <property type="match status" value="1"/>
</dbReference>
<dbReference type="GO" id="GO:0009086">
    <property type="term" value="P:methionine biosynthetic process"/>
    <property type="evidence" value="ECO:0007669"/>
    <property type="project" value="TreeGrafter"/>
</dbReference>
<evidence type="ECO:0000256" key="1">
    <source>
        <dbReference type="ARBA" id="ARBA00006886"/>
    </source>
</evidence>
<proteinExistence type="inferred from homology"/>
<evidence type="ECO:0000313" key="3">
    <source>
        <dbReference type="Proteomes" id="UP000095280"/>
    </source>
</evidence>
<dbReference type="GO" id="GO:0009001">
    <property type="term" value="F:serine O-acetyltransferase activity"/>
    <property type="evidence" value="ECO:0007669"/>
    <property type="project" value="TreeGrafter"/>
</dbReference>
<dbReference type="WBParaSite" id="maker-uti_cns_0016515-snap-gene-0.2-mRNA-1">
    <property type="protein sequence ID" value="maker-uti_cns_0016515-snap-gene-0.2-mRNA-1"/>
    <property type="gene ID" value="maker-uti_cns_0016515-snap-gene-0.2"/>
</dbReference>
<dbReference type="GO" id="GO:0009092">
    <property type="term" value="P:homoserine metabolic process"/>
    <property type="evidence" value="ECO:0007669"/>
    <property type="project" value="TreeGrafter"/>
</dbReference>
<organism evidence="3 4">
    <name type="scientific">Macrostomum lignano</name>
    <dbReference type="NCBI Taxonomy" id="282301"/>
    <lineage>
        <taxon>Eukaryota</taxon>
        <taxon>Metazoa</taxon>
        <taxon>Spiralia</taxon>
        <taxon>Lophotrochozoa</taxon>
        <taxon>Platyhelminthes</taxon>
        <taxon>Rhabditophora</taxon>
        <taxon>Macrostomorpha</taxon>
        <taxon>Macrostomida</taxon>
        <taxon>Macrostomidae</taxon>
        <taxon>Macrostomum</taxon>
    </lineage>
</organism>
<dbReference type="GO" id="GO:0004414">
    <property type="term" value="F:homoserine O-acetyltransferase activity"/>
    <property type="evidence" value="ECO:0007669"/>
    <property type="project" value="TreeGrafter"/>
</dbReference>
<dbReference type="HAMAP" id="MF_00296">
    <property type="entry name" value="MetX_acyltransf"/>
    <property type="match status" value="1"/>
</dbReference>
<dbReference type="InterPro" id="IPR008220">
    <property type="entry name" value="HAT_MetX-like"/>
</dbReference>
<comment type="similarity">
    <text evidence="1">Belongs to the AB hydrolase superfamily. MetX family.</text>
</comment>
<protein>
    <submittedName>
        <fullName evidence="4">AB hydrolase-1 domain-containing protein</fullName>
    </submittedName>
</protein>
<dbReference type="Pfam" id="PF00561">
    <property type="entry name" value="Abhydrolase_1"/>
    <property type="match status" value="1"/>
</dbReference>
<reference evidence="4" key="1">
    <citation type="submission" date="2016-11" db="UniProtKB">
        <authorList>
            <consortium name="WormBaseParasite"/>
        </authorList>
    </citation>
    <scope>IDENTIFICATION</scope>
</reference>
<dbReference type="Proteomes" id="UP000095280">
    <property type="component" value="Unplaced"/>
</dbReference>
<keyword evidence="3" id="KW-1185">Reference proteome</keyword>
<dbReference type="InterPro" id="IPR029058">
    <property type="entry name" value="AB_hydrolase_fold"/>
</dbReference>
<dbReference type="AlphaFoldDB" id="A0A1I8IST8"/>
<name>A0A1I8IST8_9PLAT</name>
<accession>A0A1I8IST8</accession>
<dbReference type="PANTHER" id="PTHR32268:SF16">
    <property type="entry name" value="SERINE O-SUCCINYLTRANSFERASE"/>
    <property type="match status" value="1"/>
</dbReference>
<dbReference type="GO" id="GO:0005739">
    <property type="term" value="C:mitochondrion"/>
    <property type="evidence" value="ECO:0007669"/>
    <property type="project" value="TreeGrafter"/>
</dbReference>
<dbReference type="Gene3D" id="3.40.50.1820">
    <property type="entry name" value="alpha/beta hydrolase"/>
    <property type="match status" value="2"/>
</dbReference>
<dbReference type="InterPro" id="IPR000073">
    <property type="entry name" value="AB_hydrolase_1"/>
</dbReference>
<feature type="domain" description="AB hydrolase-1" evidence="2">
    <location>
        <begin position="510"/>
        <end position="757"/>
    </location>
</feature>
<evidence type="ECO:0000313" key="4">
    <source>
        <dbReference type="WBParaSite" id="maker-uti_cns_0016515-snap-gene-0.2-mRNA-1"/>
    </source>
</evidence>
<dbReference type="SUPFAM" id="SSF53474">
    <property type="entry name" value="alpha/beta-Hydrolases"/>
    <property type="match status" value="2"/>
</dbReference>
<dbReference type="GO" id="GO:0006535">
    <property type="term" value="P:cysteine biosynthetic process from serine"/>
    <property type="evidence" value="ECO:0007669"/>
    <property type="project" value="TreeGrafter"/>
</dbReference>